<keyword evidence="7" id="KW-0227">DNA damage</keyword>
<dbReference type="PANTHER" id="PTHR11076:SF33">
    <property type="entry name" value="DNA POLYMERASE KAPPA"/>
    <property type="match status" value="1"/>
</dbReference>
<keyword evidence="4" id="KW-0548">Nucleotidyltransferase</keyword>
<comment type="catalytic activity">
    <reaction evidence="13">
        <text>DNA(n) + a 2'-deoxyribonucleoside 5'-triphosphate = DNA(n+1) + diphosphate</text>
        <dbReference type="Rhea" id="RHEA:22508"/>
        <dbReference type="Rhea" id="RHEA-COMP:17339"/>
        <dbReference type="Rhea" id="RHEA-COMP:17340"/>
        <dbReference type="ChEBI" id="CHEBI:33019"/>
        <dbReference type="ChEBI" id="CHEBI:61560"/>
        <dbReference type="ChEBI" id="CHEBI:173112"/>
        <dbReference type="EC" id="2.7.7.7"/>
    </reaction>
</comment>
<dbReference type="FunFam" id="1.10.150.810:FF:000005">
    <property type="entry name" value="DNA polymerase kappa-like"/>
    <property type="match status" value="1"/>
</dbReference>
<dbReference type="Gene3D" id="1.10.150.810">
    <property type="match status" value="2"/>
</dbReference>
<dbReference type="Pfam" id="PF00817">
    <property type="entry name" value="IMS"/>
    <property type="match status" value="1"/>
</dbReference>
<dbReference type="SUPFAM" id="SSF56672">
    <property type="entry name" value="DNA/RNA polymerases"/>
    <property type="match status" value="1"/>
</dbReference>
<dbReference type="InterPro" id="IPR050116">
    <property type="entry name" value="DNA_polymerase-Y"/>
</dbReference>
<dbReference type="OrthoDB" id="1747274at2759"/>
<evidence type="ECO:0000256" key="1">
    <source>
        <dbReference type="ARBA" id="ARBA00012417"/>
    </source>
</evidence>
<dbReference type="OMA" id="EVYTRQV"/>
<dbReference type="GO" id="GO:0008270">
    <property type="term" value="F:zinc ion binding"/>
    <property type="evidence" value="ECO:0007669"/>
    <property type="project" value="UniProtKB-KW"/>
</dbReference>
<evidence type="ECO:0000313" key="18">
    <source>
        <dbReference type="Proteomes" id="UP000009022"/>
    </source>
</evidence>
<dbReference type="CDD" id="cd03586">
    <property type="entry name" value="PolY_Pol_IV_kappa"/>
    <property type="match status" value="1"/>
</dbReference>
<dbReference type="HAMAP" id="MF_01113">
    <property type="entry name" value="DNApol_IV"/>
    <property type="match status" value="1"/>
</dbReference>
<dbReference type="eggNOG" id="KOG2094">
    <property type="taxonomic scope" value="Eukaryota"/>
</dbReference>
<dbReference type="GO" id="GO:0003887">
    <property type="term" value="F:DNA-directed DNA polymerase activity"/>
    <property type="evidence" value="ECO:0000318"/>
    <property type="project" value="GO_Central"/>
</dbReference>
<dbReference type="RefSeq" id="XP_002110434.1">
    <property type="nucleotide sequence ID" value="XM_002110398.1"/>
</dbReference>
<evidence type="ECO:0000313" key="17">
    <source>
        <dbReference type="EMBL" id="EDV26438.1"/>
    </source>
</evidence>
<dbReference type="PIRSF" id="PIRSF036603">
    <property type="entry name" value="DPol_eta"/>
    <property type="match status" value="1"/>
</dbReference>
<dbReference type="GO" id="GO:0005634">
    <property type="term" value="C:nucleus"/>
    <property type="evidence" value="ECO:0000318"/>
    <property type="project" value="GO_Central"/>
</dbReference>
<dbReference type="EC" id="2.7.7.7" evidence="1"/>
<dbReference type="PROSITE" id="PS50173">
    <property type="entry name" value="UMUC"/>
    <property type="match status" value="1"/>
</dbReference>
<dbReference type="GO" id="GO:0006260">
    <property type="term" value="P:DNA replication"/>
    <property type="evidence" value="ECO:0007669"/>
    <property type="project" value="UniProtKB-KW"/>
</dbReference>
<dbReference type="InterPro" id="IPR043502">
    <property type="entry name" value="DNA/RNA_pol_sf"/>
</dbReference>
<evidence type="ECO:0000256" key="8">
    <source>
        <dbReference type="ARBA" id="ARBA00022771"/>
    </source>
</evidence>
<keyword evidence="11" id="KW-0239">DNA-directed DNA polymerase</keyword>
<accession>B3RS03</accession>
<keyword evidence="9" id="KW-0862">Zinc</keyword>
<keyword evidence="18" id="KW-1185">Reference proteome</keyword>
<dbReference type="SUPFAM" id="SSF100879">
    <property type="entry name" value="Lesion bypass DNA polymerase (Y-family), little finger domain"/>
    <property type="match status" value="1"/>
</dbReference>
<feature type="domain" description="UmuC" evidence="16">
    <location>
        <begin position="88"/>
        <end position="322"/>
    </location>
</feature>
<evidence type="ECO:0000256" key="13">
    <source>
        <dbReference type="ARBA" id="ARBA00049244"/>
    </source>
</evidence>
<evidence type="ECO:0000256" key="14">
    <source>
        <dbReference type="SAM" id="Coils"/>
    </source>
</evidence>
<dbReference type="FunFam" id="3.30.160.60:FF:003791">
    <property type="match status" value="1"/>
</dbReference>
<evidence type="ECO:0000256" key="12">
    <source>
        <dbReference type="ARBA" id="ARBA00023204"/>
    </source>
</evidence>
<dbReference type="FunFam" id="1.10.150.810:FF:000001">
    <property type="entry name" value="DNA polymerase kappa"/>
    <property type="match status" value="1"/>
</dbReference>
<dbReference type="InterPro" id="IPR036775">
    <property type="entry name" value="DNA_pol_Y-fam_lit_finger_sf"/>
</dbReference>
<evidence type="ECO:0000256" key="15">
    <source>
        <dbReference type="SAM" id="MobiDB-lite"/>
    </source>
</evidence>
<evidence type="ECO:0000256" key="3">
    <source>
        <dbReference type="ARBA" id="ARBA00022679"/>
    </source>
</evidence>
<evidence type="ECO:0000256" key="6">
    <source>
        <dbReference type="ARBA" id="ARBA00022723"/>
    </source>
</evidence>
<keyword evidence="12" id="KW-0234">DNA repair</keyword>
<reference evidence="17 18" key="1">
    <citation type="journal article" date="2008" name="Nature">
        <title>The Trichoplax genome and the nature of placozoans.</title>
        <authorList>
            <person name="Srivastava M."/>
            <person name="Begovic E."/>
            <person name="Chapman J."/>
            <person name="Putnam N.H."/>
            <person name="Hellsten U."/>
            <person name="Kawashima T."/>
            <person name="Kuo A."/>
            <person name="Mitros T."/>
            <person name="Salamov A."/>
            <person name="Carpenter M.L."/>
            <person name="Signorovitch A.Y."/>
            <person name="Moreno M.A."/>
            <person name="Kamm K."/>
            <person name="Grimwood J."/>
            <person name="Schmutz J."/>
            <person name="Shapiro H."/>
            <person name="Grigoriev I.V."/>
            <person name="Buss L.W."/>
            <person name="Schierwater B."/>
            <person name="Dellaporta S.L."/>
            <person name="Rokhsar D.S."/>
        </authorList>
    </citation>
    <scope>NUCLEOTIDE SEQUENCE [LARGE SCALE GENOMIC DNA]</scope>
    <source>
        <strain evidence="17 18">Grell-BS-1999</strain>
    </source>
</reference>
<dbReference type="HOGENOM" id="CLU_012348_11_3_1"/>
<dbReference type="InParanoid" id="B3RS03"/>
<dbReference type="Proteomes" id="UP000009022">
    <property type="component" value="Unassembled WGS sequence"/>
</dbReference>
<dbReference type="GO" id="GO:0006281">
    <property type="term" value="P:DNA repair"/>
    <property type="evidence" value="ECO:0007669"/>
    <property type="project" value="UniProtKB-KW"/>
</dbReference>
<keyword evidence="3" id="KW-0808">Transferase</keyword>
<dbReference type="InterPro" id="IPR006642">
    <property type="entry name" value="Rad18_UBZ4"/>
</dbReference>
<evidence type="ECO:0000256" key="10">
    <source>
        <dbReference type="ARBA" id="ARBA00022842"/>
    </source>
</evidence>
<keyword evidence="14" id="KW-0175">Coiled coil</keyword>
<dbReference type="FunFam" id="3.40.1170.60:FF:000034">
    <property type="match status" value="1"/>
</dbReference>
<keyword evidence="10" id="KW-0460">Magnesium</keyword>
<dbReference type="InterPro" id="IPR001126">
    <property type="entry name" value="UmuC"/>
</dbReference>
<evidence type="ECO:0000256" key="11">
    <source>
        <dbReference type="ARBA" id="ARBA00022932"/>
    </source>
</evidence>
<gene>
    <name evidence="17" type="ORF">TRIADDRAFT_22932</name>
</gene>
<dbReference type="GO" id="GO:0003684">
    <property type="term" value="F:damaged DNA binding"/>
    <property type="evidence" value="ECO:0007669"/>
    <property type="project" value="InterPro"/>
</dbReference>
<dbReference type="KEGG" id="tad:TRIADDRAFT_22932"/>
<dbReference type="InterPro" id="IPR017961">
    <property type="entry name" value="DNA_pol_Y-fam_little_finger"/>
</dbReference>
<dbReference type="InterPro" id="IPR022880">
    <property type="entry name" value="DNApol_IV"/>
</dbReference>
<keyword evidence="8" id="KW-0863">Zinc-finger</keyword>
<dbReference type="CTD" id="6752172"/>
<dbReference type="Gene3D" id="3.30.1490.100">
    <property type="entry name" value="DNA polymerase, Y-family, little finger domain"/>
    <property type="match status" value="1"/>
</dbReference>
<evidence type="ECO:0000256" key="5">
    <source>
        <dbReference type="ARBA" id="ARBA00022705"/>
    </source>
</evidence>
<keyword evidence="5" id="KW-0235">DNA replication</keyword>
<protein>
    <recommendedName>
        <fullName evidence="2">DNA polymerase kappa</fullName>
        <ecNumber evidence="1">2.7.7.7</ecNumber>
    </recommendedName>
</protein>
<dbReference type="GeneID" id="6752172"/>
<evidence type="ECO:0000256" key="7">
    <source>
        <dbReference type="ARBA" id="ARBA00022763"/>
    </source>
</evidence>
<feature type="compositionally biased region" description="Basic residues" evidence="15">
    <location>
        <begin position="620"/>
        <end position="629"/>
    </location>
</feature>
<dbReference type="Gene3D" id="3.30.70.270">
    <property type="match status" value="1"/>
</dbReference>
<evidence type="ECO:0000256" key="4">
    <source>
        <dbReference type="ARBA" id="ARBA00022695"/>
    </source>
</evidence>
<dbReference type="Pfam" id="PF11799">
    <property type="entry name" value="IMS_C"/>
    <property type="match status" value="1"/>
</dbReference>
<feature type="compositionally biased region" description="Polar residues" evidence="15">
    <location>
        <begin position="630"/>
        <end position="643"/>
    </location>
</feature>
<keyword evidence="6" id="KW-0479">Metal-binding</keyword>
<dbReference type="STRING" id="10228.B3RS03"/>
<sequence length="653" mass="74526">MARMGLNDSKAGMTGLDKQKINRIILEATKGSRFYNNEMRKEKQATERVTRLKAKLTKITQAQRLAALDELKRMENQLETTRDLSRFIVHVDMDAFYAAIEIRDNPSLADKPMAVGGTGMMLTSNYIARRYGVRAAMPGFIGKRLCPDLVFVKPNSAKYAQASKEVRAILAEYDPNFASVSLDEAYMDLTEYLEGRKCTFPSSHVEFTVPQQDLTEDMLKILNEVAPPTVDGVDSYNNCSSNSSIRKVSFGHTIEDVMREIRFKINRKTKLTASAGIGPNKMLAKICSDWKKPNGQFKVEFTRDKIIEFMRQLPTRKISGIGKVSERLLNEIEISNCKELYDKRDLIYLLFSNVSTKFFLAVAMGIGSNEVSSKNYQRKSISCERTFGEISRLADMLVKCQKLCDNLANHMKKENITGRCLTVKLKTVAFEVKQRSVSLKHHTNSTTEMFNIASEVIRSERLACQPERLRLRLMGIKMSTLKRHESDEKSIQDTLTRYFNKYDENCSQSQSTINEASKSFINIEQHKLDEKSKLDKVTCYFSKYDENSSQLQSTMKEASKNCDNMEKVTCPVCDQFYVYKSDETSWLALLNSHIDTCLQQPETMKPSQSHNDSVGSSKGKGVKRRKLQHNRMQPTTGNKTLHNFWQAKDNTHQ</sequence>
<dbReference type="Gene3D" id="3.40.1170.60">
    <property type="match status" value="1"/>
</dbReference>
<dbReference type="SMART" id="SM00734">
    <property type="entry name" value="ZnF_Rad18"/>
    <property type="match status" value="1"/>
</dbReference>
<dbReference type="PhylomeDB" id="B3RS03"/>
<proteinExistence type="inferred from homology"/>
<feature type="coiled-coil region" evidence="14">
    <location>
        <begin position="35"/>
        <end position="84"/>
    </location>
</feature>
<dbReference type="FunFam" id="3.30.1490.100:FF:000004">
    <property type="entry name" value="DNA polymerase IV"/>
    <property type="match status" value="1"/>
</dbReference>
<evidence type="ECO:0000256" key="2">
    <source>
        <dbReference type="ARBA" id="ARBA00016178"/>
    </source>
</evidence>
<dbReference type="GO" id="GO:0042276">
    <property type="term" value="P:error-prone translesion synthesis"/>
    <property type="evidence" value="ECO:0000318"/>
    <property type="project" value="GO_Central"/>
</dbReference>
<dbReference type="InterPro" id="IPR043128">
    <property type="entry name" value="Rev_trsase/Diguanyl_cyclase"/>
</dbReference>
<feature type="compositionally biased region" description="Polar residues" evidence="15">
    <location>
        <begin position="602"/>
        <end position="612"/>
    </location>
</feature>
<dbReference type="PANTHER" id="PTHR11076">
    <property type="entry name" value="DNA REPAIR POLYMERASE UMUC / TRANSFERASE FAMILY MEMBER"/>
    <property type="match status" value="1"/>
</dbReference>
<dbReference type="FunCoup" id="B3RS03">
    <property type="interactions" value="1525"/>
</dbReference>
<feature type="region of interest" description="Disordered" evidence="15">
    <location>
        <begin position="602"/>
        <end position="653"/>
    </location>
</feature>
<organism evidence="17 18">
    <name type="scientific">Trichoplax adhaerens</name>
    <name type="common">Trichoplax reptans</name>
    <dbReference type="NCBI Taxonomy" id="10228"/>
    <lineage>
        <taxon>Eukaryota</taxon>
        <taxon>Metazoa</taxon>
        <taxon>Placozoa</taxon>
        <taxon>Uniplacotomia</taxon>
        <taxon>Trichoplacea</taxon>
        <taxon>Trichoplacidae</taxon>
        <taxon>Trichoplax</taxon>
    </lineage>
</organism>
<dbReference type="EMBL" id="DS985243">
    <property type="protein sequence ID" value="EDV26438.1"/>
    <property type="molecule type" value="Genomic_DNA"/>
</dbReference>
<dbReference type="AlphaFoldDB" id="B3RS03"/>
<evidence type="ECO:0000259" key="16">
    <source>
        <dbReference type="PROSITE" id="PS50173"/>
    </source>
</evidence>
<name>B3RS03_TRIAD</name>
<evidence type="ECO:0000256" key="9">
    <source>
        <dbReference type="ARBA" id="ARBA00022833"/>
    </source>
</evidence>
<dbReference type="Gene3D" id="3.30.160.60">
    <property type="entry name" value="Classic Zinc Finger"/>
    <property type="match status" value="1"/>
</dbReference>